<feature type="transmembrane region" description="Helical" evidence="2">
    <location>
        <begin position="52"/>
        <end position="71"/>
    </location>
</feature>
<keyword evidence="2" id="KW-0812">Transmembrane</keyword>
<proteinExistence type="predicted"/>
<keyword evidence="4" id="KW-1185">Reference proteome</keyword>
<evidence type="ECO:0000256" key="1">
    <source>
        <dbReference type="SAM" id="MobiDB-lite"/>
    </source>
</evidence>
<feature type="region of interest" description="Disordered" evidence="1">
    <location>
        <begin position="1"/>
        <end position="22"/>
    </location>
</feature>
<evidence type="ECO:0000313" key="4">
    <source>
        <dbReference type="Proteomes" id="UP000326757"/>
    </source>
</evidence>
<reference evidence="3 4" key="1">
    <citation type="submission" date="2019-06" db="EMBL/GenBank/DDBJ databases">
        <title>Genome Sequence of the Brown Rot Fungal Pathogen Monilinia laxa.</title>
        <authorList>
            <person name="De Miccolis Angelini R.M."/>
            <person name="Landi L."/>
            <person name="Abate D."/>
            <person name="Pollastro S."/>
            <person name="Romanazzi G."/>
            <person name="Faretra F."/>
        </authorList>
    </citation>
    <scope>NUCLEOTIDE SEQUENCE [LARGE SCALE GENOMIC DNA]</scope>
    <source>
        <strain evidence="3 4">Mlax316</strain>
    </source>
</reference>
<evidence type="ECO:0000313" key="3">
    <source>
        <dbReference type="EMBL" id="KAB8303811.1"/>
    </source>
</evidence>
<evidence type="ECO:0000256" key="2">
    <source>
        <dbReference type="SAM" id="Phobius"/>
    </source>
</evidence>
<dbReference type="EMBL" id="VIGI01000002">
    <property type="protein sequence ID" value="KAB8303811.1"/>
    <property type="molecule type" value="Genomic_DNA"/>
</dbReference>
<organism evidence="3 4">
    <name type="scientific">Monilinia laxa</name>
    <name type="common">Brown rot fungus</name>
    <name type="synonym">Sclerotinia laxa</name>
    <dbReference type="NCBI Taxonomy" id="61186"/>
    <lineage>
        <taxon>Eukaryota</taxon>
        <taxon>Fungi</taxon>
        <taxon>Dikarya</taxon>
        <taxon>Ascomycota</taxon>
        <taxon>Pezizomycotina</taxon>
        <taxon>Leotiomycetes</taxon>
        <taxon>Helotiales</taxon>
        <taxon>Sclerotiniaceae</taxon>
        <taxon>Monilinia</taxon>
    </lineage>
</organism>
<accession>A0A5N6KJQ0</accession>
<name>A0A5N6KJQ0_MONLA</name>
<keyword evidence="2" id="KW-1133">Transmembrane helix</keyword>
<dbReference type="Proteomes" id="UP000326757">
    <property type="component" value="Unassembled WGS sequence"/>
</dbReference>
<gene>
    <name evidence="3" type="ORF">EYC80_005185</name>
</gene>
<keyword evidence="2" id="KW-0472">Membrane</keyword>
<comment type="caution">
    <text evidence="3">The sequence shown here is derived from an EMBL/GenBank/DDBJ whole genome shotgun (WGS) entry which is preliminary data.</text>
</comment>
<dbReference type="AlphaFoldDB" id="A0A5N6KJQ0"/>
<protein>
    <submittedName>
        <fullName evidence="3">Uncharacterized protein</fullName>
    </submittedName>
</protein>
<sequence length="73" mass="8143">MHLSTSLDKITGKRNQSSGTSITHSYTNFVSLKDSAGFSPSYPDILKSKQSILVYSLIIHLTIDYALTLFVKY</sequence>